<evidence type="ECO:0000313" key="2">
    <source>
        <dbReference type="EMBL" id="CAB9531033.1"/>
    </source>
</evidence>
<evidence type="ECO:0000256" key="1">
    <source>
        <dbReference type="SAM" id="Coils"/>
    </source>
</evidence>
<comment type="caution">
    <text evidence="2">The sequence shown here is derived from an EMBL/GenBank/DDBJ whole genome shotgun (WGS) entry which is preliminary data.</text>
</comment>
<protein>
    <submittedName>
        <fullName evidence="2">Uncharacterized protein</fullName>
    </submittedName>
</protein>
<dbReference type="AlphaFoldDB" id="A0A9N8F1T8"/>
<reference evidence="2" key="1">
    <citation type="submission" date="2020-06" db="EMBL/GenBank/DDBJ databases">
        <authorList>
            <consortium name="Plant Systems Biology data submission"/>
        </authorList>
    </citation>
    <scope>NUCLEOTIDE SEQUENCE</scope>
    <source>
        <strain evidence="2">D6</strain>
    </source>
</reference>
<accession>A0A9N8F1T8</accession>
<gene>
    <name evidence="2" type="ORF">SEMRO_3200_G345090.1</name>
</gene>
<evidence type="ECO:0000313" key="3">
    <source>
        <dbReference type="Proteomes" id="UP001153069"/>
    </source>
</evidence>
<sequence>MFPSWSARIGTLDERAQEKQRKITRANERLADLKRQKVDKDTLIQQTETIDLLEEEKVKTDLLIREYDEIDQLVAAKLKEYKSGLPAMAGVKRKK</sequence>
<proteinExistence type="predicted"/>
<feature type="coiled-coil region" evidence="1">
    <location>
        <begin position="9"/>
        <end position="36"/>
    </location>
</feature>
<dbReference type="EMBL" id="CAICTM010003198">
    <property type="protein sequence ID" value="CAB9531033.1"/>
    <property type="molecule type" value="Genomic_DNA"/>
</dbReference>
<dbReference type="Proteomes" id="UP001153069">
    <property type="component" value="Unassembled WGS sequence"/>
</dbReference>
<name>A0A9N8F1T8_9STRA</name>
<organism evidence="2 3">
    <name type="scientific">Seminavis robusta</name>
    <dbReference type="NCBI Taxonomy" id="568900"/>
    <lineage>
        <taxon>Eukaryota</taxon>
        <taxon>Sar</taxon>
        <taxon>Stramenopiles</taxon>
        <taxon>Ochrophyta</taxon>
        <taxon>Bacillariophyta</taxon>
        <taxon>Bacillariophyceae</taxon>
        <taxon>Bacillariophycidae</taxon>
        <taxon>Naviculales</taxon>
        <taxon>Naviculaceae</taxon>
        <taxon>Seminavis</taxon>
    </lineage>
</organism>
<keyword evidence="3" id="KW-1185">Reference proteome</keyword>
<keyword evidence="1" id="KW-0175">Coiled coil</keyword>